<reference evidence="2 3" key="1">
    <citation type="submission" date="2019-03" db="EMBL/GenBank/DDBJ databases">
        <title>Genome sequence of Thiobacillaceae bacterium LSR1, a sulfur-oxidizing bacterium isolated from freshwater sediment.</title>
        <authorList>
            <person name="Li S."/>
        </authorList>
    </citation>
    <scope>NUCLEOTIDE SEQUENCE [LARGE SCALE GENOMIC DNA]</scope>
    <source>
        <strain evidence="2 3">LSR1</strain>
    </source>
</reference>
<proteinExistence type="predicted"/>
<sequence>MTDVRLIATLLTLFVLPVQAQDIDLSKQIQSGQWLMTYQRSGEIKPLHLKRQENGSSHTCIAGDARDKIVDWIAGKGCTIDKESQVNGTYHLEGSCRLKWWKSQPIPVSVDLKPESPTRFNLTIQTRDNNLMGYTEQTRAVRIGPCEAPSAGQPEQQRGTKT</sequence>
<dbReference type="InterPro" id="IPR022061">
    <property type="entry name" value="DUF3617"/>
</dbReference>
<dbReference type="AlphaFoldDB" id="A0A4R1BPE2"/>
<name>A0A4R1BPE2_9PROT</name>
<organism evidence="2 3">
    <name type="scientific">Parasulfuritortus cantonensis</name>
    <dbReference type="NCBI Taxonomy" id="2528202"/>
    <lineage>
        <taxon>Bacteria</taxon>
        <taxon>Pseudomonadati</taxon>
        <taxon>Pseudomonadota</taxon>
        <taxon>Betaproteobacteria</taxon>
        <taxon>Nitrosomonadales</taxon>
        <taxon>Thiobacillaceae</taxon>
        <taxon>Parasulfuritortus</taxon>
    </lineage>
</organism>
<dbReference type="RefSeq" id="WP_131444529.1">
    <property type="nucleotide sequence ID" value="NZ_SJZB01000007.1"/>
</dbReference>
<dbReference type="EMBL" id="SJZB01000007">
    <property type="protein sequence ID" value="TCJ19533.1"/>
    <property type="molecule type" value="Genomic_DNA"/>
</dbReference>
<evidence type="ECO:0000313" key="2">
    <source>
        <dbReference type="EMBL" id="TCJ19533.1"/>
    </source>
</evidence>
<accession>A0A4R1BPE2</accession>
<dbReference type="Pfam" id="PF12276">
    <property type="entry name" value="DUF3617"/>
    <property type="match status" value="1"/>
</dbReference>
<keyword evidence="3" id="KW-1185">Reference proteome</keyword>
<keyword evidence="1" id="KW-0732">Signal</keyword>
<feature type="signal peptide" evidence="1">
    <location>
        <begin position="1"/>
        <end position="20"/>
    </location>
</feature>
<comment type="caution">
    <text evidence="2">The sequence shown here is derived from an EMBL/GenBank/DDBJ whole genome shotgun (WGS) entry which is preliminary data.</text>
</comment>
<dbReference type="Proteomes" id="UP000295443">
    <property type="component" value="Unassembled WGS sequence"/>
</dbReference>
<protein>
    <submittedName>
        <fullName evidence="2">DUF3617 family protein</fullName>
    </submittedName>
</protein>
<feature type="chain" id="PRO_5020482783" evidence="1">
    <location>
        <begin position="21"/>
        <end position="162"/>
    </location>
</feature>
<gene>
    <name evidence="2" type="ORF">EZJ19_01460</name>
</gene>
<evidence type="ECO:0000313" key="3">
    <source>
        <dbReference type="Proteomes" id="UP000295443"/>
    </source>
</evidence>
<evidence type="ECO:0000256" key="1">
    <source>
        <dbReference type="SAM" id="SignalP"/>
    </source>
</evidence>